<keyword evidence="6" id="KW-0406">Ion transport</keyword>
<evidence type="ECO:0000313" key="10">
    <source>
        <dbReference type="Proteomes" id="UP000095287"/>
    </source>
</evidence>
<evidence type="ECO:0000256" key="6">
    <source>
        <dbReference type="ARBA" id="ARBA00023065"/>
    </source>
</evidence>
<dbReference type="AlphaFoldDB" id="A0A1I7YQT0"/>
<dbReference type="GO" id="GO:0005886">
    <property type="term" value="C:plasma membrane"/>
    <property type="evidence" value="ECO:0007669"/>
    <property type="project" value="TreeGrafter"/>
</dbReference>
<evidence type="ECO:0000313" key="11">
    <source>
        <dbReference type="WBParaSite" id="L893_g18788.t1"/>
    </source>
</evidence>
<keyword evidence="4 9" id="KW-0812">Transmembrane</keyword>
<feature type="transmembrane region" description="Helical" evidence="9">
    <location>
        <begin position="58"/>
        <end position="79"/>
    </location>
</feature>
<evidence type="ECO:0000256" key="2">
    <source>
        <dbReference type="ARBA" id="ARBA00008497"/>
    </source>
</evidence>
<evidence type="ECO:0000256" key="1">
    <source>
        <dbReference type="ARBA" id="ARBA00004141"/>
    </source>
</evidence>
<dbReference type="Proteomes" id="UP000095287">
    <property type="component" value="Unplaced"/>
</dbReference>
<comment type="similarity">
    <text evidence="2">Belongs to the CALHM family.</text>
</comment>
<keyword evidence="7 9" id="KW-0472">Membrane</keyword>
<evidence type="ECO:0000256" key="7">
    <source>
        <dbReference type="ARBA" id="ARBA00023136"/>
    </source>
</evidence>
<evidence type="ECO:0000256" key="3">
    <source>
        <dbReference type="ARBA" id="ARBA00022448"/>
    </source>
</evidence>
<dbReference type="PANTHER" id="PTHR32261">
    <property type="entry name" value="CALCIUM HOMEOSTASIS MODULATOR PROTEIN"/>
    <property type="match status" value="1"/>
</dbReference>
<evidence type="ECO:0000256" key="4">
    <source>
        <dbReference type="ARBA" id="ARBA00022692"/>
    </source>
</evidence>
<name>A0A1I7YQT0_9BILA</name>
<reference evidence="11" key="1">
    <citation type="submission" date="2016-11" db="UniProtKB">
        <authorList>
            <consortium name="WormBaseParasite"/>
        </authorList>
    </citation>
    <scope>IDENTIFICATION</scope>
</reference>
<dbReference type="Pfam" id="PF14798">
    <property type="entry name" value="Ca_hom_mod"/>
    <property type="match status" value="1"/>
</dbReference>
<dbReference type="WBParaSite" id="L893_g18788.t1">
    <property type="protein sequence ID" value="L893_g18788.t1"/>
    <property type="gene ID" value="L893_g18788"/>
</dbReference>
<keyword evidence="3" id="KW-0813">Transport</keyword>
<accession>A0A1I7YQT0</accession>
<feature type="transmembrane region" description="Helical" evidence="9">
    <location>
        <begin position="202"/>
        <end position="222"/>
    </location>
</feature>
<organism evidence="10 11">
    <name type="scientific">Steinernema glaseri</name>
    <dbReference type="NCBI Taxonomy" id="37863"/>
    <lineage>
        <taxon>Eukaryota</taxon>
        <taxon>Metazoa</taxon>
        <taxon>Ecdysozoa</taxon>
        <taxon>Nematoda</taxon>
        <taxon>Chromadorea</taxon>
        <taxon>Rhabditida</taxon>
        <taxon>Tylenchina</taxon>
        <taxon>Panagrolaimomorpha</taxon>
        <taxon>Strongyloidoidea</taxon>
        <taxon>Steinernematidae</taxon>
        <taxon>Steinernema</taxon>
    </lineage>
</organism>
<feature type="transmembrane region" description="Helical" evidence="9">
    <location>
        <begin position="100"/>
        <end position="123"/>
    </location>
</feature>
<evidence type="ECO:0000256" key="9">
    <source>
        <dbReference type="SAM" id="Phobius"/>
    </source>
</evidence>
<sequence length="333" mass="37498">MATQDTILNTFSNIFTNYGPSVFNGLIIVSTISGQSLIRKLTFSCPCAYPLNLVHSTAFIFGPAIALLIFGITINQNTWKLVHGCCFRSTSTRHQWKTIIVYWISIISQALIAPIAWLFVAFLDGGYYQCLRAADYCPLTTSPQCQNATAMALDPIYNSLSKTGTEALISALDTYVTEEICAPCICSMNDAHAKILQSESQVIAWMLLIFVGVSAMTVICFIRMFDKYTYVQNTYVGTYRAEERRIFENEAKEHARVVAEQNCKRFFEQGKWSKSDWDSVSSVPYVANAYIWDRHLKVDVDPHLYTPLQVWTNQQGCTVTPTTYVPPQAEQSV</sequence>
<keyword evidence="8" id="KW-0407">Ion channel</keyword>
<keyword evidence="10" id="KW-1185">Reference proteome</keyword>
<evidence type="ECO:0000256" key="8">
    <source>
        <dbReference type="ARBA" id="ARBA00023303"/>
    </source>
</evidence>
<keyword evidence="5 9" id="KW-1133">Transmembrane helix</keyword>
<protein>
    <submittedName>
        <fullName evidence="11">G_PROTEIN_RECEP_F1_2 domain-containing protein</fullName>
    </submittedName>
</protein>
<comment type="subcellular location">
    <subcellularLocation>
        <location evidence="1">Membrane</location>
        <topology evidence="1">Multi-pass membrane protein</topology>
    </subcellularLocation>
</comment>
<dbReference type="GO" id="GO:0005261">
    <property type="term" value="F:monoatomic cation channel activity"/>
    <property type="evidence" value="ECO:0007669"/>
    <property type="project" value="TreeGrafter"/>
</dbReference>
<evidence type="ECO:0000256" key="5">
    <source>
        <dbReference type="ARBA" id="ARBA00022989"/>
    </source>
</evidence>
<dbReference type="GO" id="GO:1904669">
    <property type="term" value="P:ATP export"/>
    <property type="evidence" value="ECO:0007669"/>
    <property type="project" value="UniProtKB-ARBA"/>
</dbReference>
<dbReference type="InterPro" id="IPR029569">
    <property type="entry name" value="CALHM"/>
</dbReference>
<dbReference type="PANTHER" id="PTHR32261:SF1">
    <property type="entry name" value="CALCIUM HOMEOSTASIS MODULATOR PROTEIN"/>
    <property type="match status" value="1"/>
</dbReference>
<proteinExistence type="inferred from homology"/>